<keyword evidence="3 11" id="KW-0813">Transport</keyword>
<evidence type="ECO:0000256" key="5">
    <source>
        <dbReference type="ARBA" id="ARBA00022692"/>
    </source>
</evidence>
<evidence type="ECO:0000313" key="13">
    <source>
        <dbReference type="EMBL" id="CBH47960.1"/>
    </source>
</evidence>
<keyword evidence="9 11" id="KW-0520">NAD</keyword>
<keyword evidence="6 11" id="KW-0874">Quinone</keyword>
<dbReference type="GO" id="GO:0008137">
    <property type="term" value="F:NADH dehydrogenase (ubiquinone) activity"/>
    <property type="evidence" value="ECO:0007669"/>
    <property type="project" value="InterPro"/>
</dbReference>
<dbReference type="InterPro" id="IPR023043">
    <property type="entry name" value="NAD(P)H_OxRDtase_bac/plastid"/>
</dbReference>
<evidence type="ECO:0000313" key="14">
    <source>
        <dbReference type="Proteomes" id="UP000006892"/>
    </source>
</evidence>
<dbReference type="InterPro" id="IPR038430">
    <property type="entry name" value="NDAH_ubi_oxred_su3_sf"/>
</dbReference>
<accession>A0A3S5Y5Y6</accession>
<evidence type="ECO:0000256" key="10">
    <source>
        <dbReference type="ARBA" id="ARBA00023136"/>
    </source>
</evidence>
<dbReference type="RefSeq" id="WP_005513819.1">
    <property type="nucleotide sequence ID" value="NC_014659.1"/>
</dbReference>
<keyword evidence="4 11" id="KW-1003">Cell membrane</keyword>
<dbReference type="Gene3D" id="1.20.58.1610">
    <property type="entry name" value="NADH:ubiquinone/plastoquinone oxidoreductase, chain 3"/>
    <property type="match status" value="1"/>
</dbReference>
<proteinExistence type="inferred from homology"/>
<keyword evidence="5 11" id="KW-0812">Transmembrane</keyword>
<dbReference type="Pfam" id="PF00507">
    <property type="entry name" value="Oxidored_q4"/>
    <property type="match status" value="1"/>
</dbReference>
<comment type="catalytic activity">
    <reaction evidence="11 12">
        <text>a quinone + NADH + 5 H(+)(in) = a quinol + NAD(+) + 4 H(+)(out)</text>
        <dbReference type="Rhea" id="RHEA:57888"/>
        <dbReference type="ChEBI" id="CHEBI:15378"/>
        <dbReference type="ChEBI" id="CHEBI:24646"/>
        <dbReference type="ChEBI" id="CHEBI:57540"/>
        <dbReference type="ChEBI" id="CHEBI:57945"/>
        <dbReference type="ChEBI" id="CHEBI:132124"/>
    </reaction>
</comment>
<evidence type="ECO:0000256" key="3">
    <source>
        <dbReference type="ARBA" id="ARBA00022448"/>
    </source>
</evidence>
<sequence length="122" mass="13472">MNAYVPILVLGAIAVAFAVFSVFVASAVGPARRNRAKLEAYECGIEPMQQPGGRAGGQRIPVKYYLTAMLFIIFDIEIVFLYPWAVHFDALGVFGLAAMAVFVFNVSVAYVYEWRRGGLSWD</sequence>
<evidence type="ECO:0000256" key="8">
    <source>
        <dbReference type="ARBA" id="ARBA00022989"/>
    </source>
</evidence>
<dbReference type="InterPro" id="IPR000440">
    <property type="entry name" value="NADH_UbQ/plastoQ_OxRdtase_su3"/>
</dbReference>
<evidence type="ECO:0000256" key="1">
    <source>
        <dbReference type="ARBA" id="ARBA00004141"/>
    </source>
</evidence>
<feature type="transmembrane region" description="Helical" evidence="11">
    <location>
        <begin position="6"/>
        <end position="28"/>
    </location>
</feature>
<feature type="transmembrane region" description="Helical" evidence="11">
    <location>
        <begin position="91"/>
        <end position="112"/>
    </location>
</feature>
<keyword evidence="10 11" id="KW-0472">Membrane</keyword>
<keyword evidence="8 11" id="KW-1133">Transmembrane helix</keyword>
<comment type="subcellular location">
    <subcellularLocation>
        <location evidence="11 12">Cell membrane</location>
        <topology evidence="11 12">Multi-pass membrane protein</topology>
    </subcellularLocation>
    <subcellularLocation>
        <location evidence="1">Membrane</location>
        <topology evidence="1">Multi-pass membrane protein</topology>
    </subcellularLocation>
</comment>
<dbReference type="Proteomes" id="UP001154400">
    <property type="component" value="Chromosome"/>
</dbReference>
<dbReference type="GO" id="GO:0050136">
    <property type="term" value="F:NADH dehydrogenase (quinone) (non-electrogenic) activity"/>
    <property type="evidence" value="ECO:0007669"/>
    <property type="project" value="UniProtKB-UniRule"/>
</dbReference>
<evidence type="ECO:0000256" key="4">
    <source>
        <dbReference type="ARBA" id="ARBA00022475"/>
    </source>
</evidence>
<name>A0A3S5Y5Y6_RHOH1</name>
<keyword evidence="7 11" id="KW-1278">Translocase</keyword>
<evidence type="ECO:0000256" key="2">
    <source>
        <dbReference type="ARBA" id="ARBA00008472"/>
    </source>
</evidence>
<evidence type="ECO:0000256" key="6">
    <source>
        <dbReference type="ARBA" id="ARBA00022719"/>
    </source>
</evidence>
<comment type="similarity">
    <text evidence="2 11 12">Belongs to the complex I subunit 3 family.</text>
</comment>
<dbReference type="PANTHER" id="PTHR11058:SF22">
    <property type="entry name" value="NADH-QUINONE OXIDOREDUCTASE SUBUNIT A"/>
    <property type="match status" value="1"/>
</dbReference>
<dbReference type="EMBL" id="FN563149">
    <property type="protein sequence ID" value="CBH47960.1"/>
    <property type="molecule type" value="Genomic_DNA"/>
</dbReference>
<dbReference type="GeneID" id="57577596"/>
<evidence type="ECO:0000256" key="9">
    <source>
        <dbReference type="ARBA" id="ARBA00023027"/>
    </source>
</evidence>
<dbReference type="GO" id="GO:0030964">
    <property type="term" value="C:NADH dehydrogenase complex"/>
    <property type="evidence" value="ECO:0007669"/>
    <property type="project" value="TreeGrafter"/>
</dbReference>
<dbReference type="GO" id="GO:0005886">
    <property type="term" value="C:plasma membrane"/>
    <property type="evidence" value="ECO:0007669"/>
    <property type="project" value="UniProtKB-SubCell"/>
</dbReference>
<comment type="subunit">
    <text evidence="11">NDH-1 is composed of 14 different subunits. Subunits NuoA, H, J, K, L, M, N constitute the membrane sector of the complex.</text>
</comment>
<dbReference type="KEGG" id="req:REQ_18940"/>
<comment type="function">
    <text evidence="11">NDH-1 shuttles electrons from NADH, via FMN and iron-sulfur (Fe-S) centers, to quinones in the respiratory chain. The immediate electron acceptor for the enzyme in this species is believed to be a menaquinone. Couples the redox reaction to proton translocation (for every two electrons transferred, four hydrogen ions are translocated across the cytoplasmic membrane), and thus conserves the redox energy in a proton gradient.</text>
</comment>
<evidence type="ECO:0000256" key="11">
    <source>
        <dbReference type="HAMAP-Rule" id="MF_01394"/>
    </source>
</evidence>
<dbReference type="HAMAP" id="MF_01394">
    <property type="entry name" value="NDH1_NuoA"/>
    <property type="match status" value="1"/>
</dbReference>
<dbReference type="PANTHER" id="PTHR11058">
    <property type="entry name" value="NADH-UBIQUINONE OXIDOREDUCTASE CHAIN 3"/>
    <property type="match status" value="1"/>
</dbReference>
<evidence type="ECO:0000256" key="12">
    <source>
        <dbReference type="RuleBase" id="RU003639"/>
    </source>
</evidence>
<gene>
    <name evidence="11 13" type="primary">nuoA</name>
    <name evidence="13" type="ordered locus">REQ_18940</name>
</gene>
<dbReference type="NCBIfam" id="NF005922">
    <property type="entry name" value="PRK07928.1"/>
    <property type="match status" value="1"/>
</dbReference>
<dbReference type="EC" id="7.1.1.-" evidence="11"/>
<protein>
    <recommendedName>
        <fullName evidence="11">NADH-quinone oxidoreductase subunit A</fullName>
        <ecNumber evidence="11">7.1.1.-</ecNumber>
    </recommendedName>
    <alternativeName>
        <fullName evidence="11">NADH dehydrogenase I subunit A</fullName>
    </alternativeName>
    <alternativeName>
        <fullName evidence="11">NDH-1 subunit A</fullName>
    </alternativeName>
    <alternativeName>
        <fullName evidence="11">NUO1</fullName>
    </alternativeName>
</protein>
<dbReference type="AlphaFoldDB" id="A0A3S5Y5Y6"/>
<reference evidence="13" key="1">
    <citation type="journal article" date="2010" name="PLoS Genet.">
        <title>The genome of a pathogenic rhodococcus: cooptive virulence underpinned by key gene acquisitions.</title>
        <authorList>
            <person name="Letek M."/>
            <person name="Gonzalez P."/>
            <person name="Macarthur I."/>
            <person name="Rodriguez H."/>
            <person name="Freeman T.C."/>
            <person name="Valero-Rello A."/>
            <person name="Blanco M."/>
            <person name="Buckley T."/>
            <person name="Cherevach I."/>
            <person name="Fahey R."/>
            <person name="Hapeshi A."/>
            <person name="Holdstock J."/>
            <person name="Leadon D."/>
            <person name="Navas J."/>
            <person name="Ocampo A."/>
            <person name="Quail M.A."/>
            <person name="Sanders M."/>
            <person name="Scortti M.M."/>
            <person name="Prescott J.F."/>
            <person name="Fogarty U."/>
            <person name="Meijer W.G."/>
            <person name="Parkhill J."/>
            <person name="Bentley S.D."/>
            <person name="Vazquez-Boland J.A."/>
        </authorList>
    </citation>
    <scope>NUCLEOTIDE SEQUENCE [LARGE SCALE GENOMIC DNA]</scope>
    <source>
        <strain evidence="13 14">103S</strain>
    </source>
</reference>
<dbReference type="GO" id="GO:0048038">
    <property type="term" value="F:quinone binding"/>
    <property type="evidence" value="ECO:0007669"/>
    <property type="project" value="UniProtKB-KW"/>
</dbReference>
<evidence type="ECO:0000256" key="7">
    <source>
        <dbReference type="ARBA" id="ARBA00022967"/>
    </source>
</evidence>
<organism evidence="13">
    <name type="scientific">Rhodococcus hoagii (strain 103S)</name>
    <name type="common">Rhodococcus equi</name>
    <dbReference type="NCBI Taxonomy" id="685727"/>
    <lineage>
        <taxon>Bacteria</taxon>
        <taxon>Bacillati</taxon>
        <taxon>Actinomycetota</taxon>
        <taxon>Actinomycetes</taxon>
        <taxon>Mycobacteriales</taxon>
        <taxon>Nocardiaceae</taxon>
        <taxon>Prescottella</taxon>
    </lineage>
</organism>
<dbReference type="FunFam" id="1.20.58.1610:FF:000002">
    <property type="entry name" value="NADH-quinone oxidoreductase subunit A"/>
    <property type="match status" value="1"/>
</dbReference>
<feature type="transmembrane region" description="Helical" evidence="11">
    <location>
        <begin position="64"/>
        <end position="85"/>
    </location>
</feature>